<gene>
    <name evidence="8" type="primary">ippk</name>
    <name evidence="8" type="ORF">GZH46_02661</name>
</gene>
<dbReference type="Proteomes" id="UP000825002">
    <property type="component" value="Unassembled WGS sequence"/>
</dbReference>
<dbReference type="InterPro" id="IPR009286">
    <property type="entry name" value="Ins_P5_2-kin"/>
</dbReference>
<keyword evidence="4 7" id="KW-0547">Nucleotide-binding</keyword>
<organism evidence="8 9">
    <name type="scientific">Fragariocoptes setiger</name>
    <dbReference type="NCBI Taxonomy" id="1670756"/>
    <lineage>
        <taxon>Eukaryota</taxon>
        <taxon>Metazoa</taxon>
        <taxon>Ecdysozoa</taxon>
        <taxon>Arthropoda</taxon>
        <taxon>Chelicerata</taxon>
        <taxon>Arachnida</taxon>
        <taxon>Acari</taxon>
        <taxon>Acariformes</taxon>
        <taxon>Trombidiformes</taxon>
        <taxon>Prostigmata</taxon>
        <taxon>Eupodina</taxon>
        <taxon>Eriophyoidea</taxon>
        <taxon>Phytoptidae</taxon>
        <taxon>Fragariocoptes</taxon>
    </lineage>
</organism>
<dbReference type="Gene3D" id="3.30.200.110">
    <property type="entry name" value="Inositol-pentakisphosphate 2-kinase, N-lobe"/>
    <property type="match status" value="1"/>
</dbReference>
<dbReference type="EMBL" id="JAIFTH010000909">
    <property type="protein sequence ID" value="KAG9508835.1"/>
    <property type="molecule type" value="Genomic_DNA"/>
</dbReference>
<dbReference type="InterPro" id="IPR043001">
    <property type="entry name" value="IP5_2-K_N_lobe"/>
</dbReference>
<evidence type="ECO:0000256" key="6">
    <source>
        <dbReference type="ARBA" id="ARBA00022840"/>
    </source>
</evidence>
<comment type="catalytic activity">
    <reaction evidence="7">
        <text>1D-myo-inositol 1,3,4,5,6-pentakisphosphate + ATP = 1D-myo-inositol hexakisphosphate + ADP + H(+)</text>
        <dbReference type="Rhea" id="RHEA:20313"/>
        <dbReference type="ChEBI" id="CHEBI:15378"/>
        <dbReference type="ChEBI" id="CHEBI:30616"/>
        <dbReference type="ChEBI" id="CHEBI:57733"/>
        <dbReference type="ChEBI" id="CHEBI:58130"/>
        <dbReference type="ChEBI" id="CHEBI:456216"/>
        <dbReference type="EC" id="2.7.1.158"/>
    </reaction>
</comment>
<protein>
    <recommendedName>
        <fullName evidence="2 7">Inositol-pentakisphosphate 2-kinase</fullName>
        <ecNumber evidence="2 7">2.7.1.158</ecNumber>
    </recommendedName>
</protein>
<comment type="domain">
    <text evidence="7">The EXKPK motif is conserved in inositol-pentakisphosphate 2-kinases of both family 1 and 2.</text>
</comment>
<keyword evidence="5 7" id="KW-0418">Kinase</keyword>
<comment type="function">
    <text evidence="7">Phosphorylates Ins(1,3,4,5,6)P5 at position 2 to form Ins(1,2,3,4,5,6)P6 (InsP6 or phytate).</text>
</comment>
<name>A0ABQ7S5Z3_9ACAR</name>
<keyword evidence="9" id="KW-1185">Reference proteome</keyword>
<comment type="caution">
    <text evidence="8">The sequence shown here is derived from an EMBL/GenBank/DDBJ whole genome shotgun (WGS) entry which is preliminary data.</text>
</comment>
<evidence type="ECO:0000256" key="2">
    <source>
        <dbReference type="ARBA" id="ARBA00012023"/>
    </source>
</evidence>
<proteinExistence type="inferred from homology"/>
<reference evidence="8 9" key="1">
    <citation type="submission" date="2020-10" db="EMBL/GenBank/DDBJ databases">
        <authorList>
            <person name="Klimov P.B."/>
            <person name="Dyachkov S.M."/>
            <person name="Chetverikov P.E."/>
        </authorList>
    </citation>
    <scope>NUCLEOTIDE SEQUENCE [LARGE SCALE GENOMIC DNA]</scope>
    <source>
        <strain evidence="8">BMOC 18-1129-001#AD2665</strain>
        <tissue evidence="8">Entire mites</tissue>
    </source>
</reference>
<accession>A0ABQ7S5Z3</accession>
<dbReference type="PANTHER" id="PTHR14456:SF2">
    <property type="entry name" value="INOSITOL-PENTAKISPHOSPHATE 2-KINASE"/>
    <property type="match status" value="1"/>
</dbReference>
<dbReference type="Pfam" id="PF06090">
    <property type="entry name" value="Ins_P5_2-kin"/>
    <property type="match status" value="1"/>
</dbReference>
<evidence type="ECO:0000313" key="9">
    <source>
        <dbReference type="Proteomes" id="UP000825002"/>
    </source>
</evidence>
<feature type="non-terminal residue" evidence="8">
    <location>
        <position position="1"/>
    </location>
</feature>
<evidence type="ECO:0000256" key="7">
    <source>
        <dbReference type="RuleBase" id="RU364126"/>
    </source>
</evidence>
<evidence type="ECO:0000256" key="4">
    <source>
        <dbReference type="ARBA" id="ARBA00022741"/>
    </source>
</evidence>
<comment type="similarity">
    <text evidence="1">Belongs to the IPK1 type 2 family.</text>
</comment>
<sequence>SIICGDWPLDFSTLPVRIFMCETARFPTFAPDMIYRGEGNSNLVIAIKSDAKVLRVLKKDGKIVKFGDDNHVRRHAASTIDFIRNIMRPLSNNYFIDAPTLIHLKSDVIARLNALVKDLRPLHRMNKSLIHEDQDALVMTDYCVLRPAILQHYGDHLVGPTISVEIKPKQGFLPITMPDANNSTCIYGMTQYLKLAKGRITRISQYCPLDLFSGCPERMRQALRSLIHTPQNNFRIFRDLTLVYGERDKQKFSSVFKDFFAPEHIQNSYEQLESRFISLIIEALTTPFPMDSQDESNSSHDLTKLFENVTPTNNDFCQAHAYLCPAELRCTDCQHITHKNCILASVLRVQKLDTIGANSALRMLQWLMSQCQISNATIKSLNAPVLPHNLGSPFRQMNESKANYYYRKVWEFLVSMTAKDCSIMLSMQRLKDSERELRSSIENADRFLQNHVIIDPETGARYVFSLGITDLDQKSAHNIARTCKKYKRMLLCKNEILANTMTSDDQRDM</sequence>
<evidence type="ECO:0000256" key="5">
    <source>
        <dbReference type="ARBA" id="ARBA00022777"/>
    </source>
</evidence>
<dbReference type="PANTHER" id="PTHR14456">
    <property type="entry name" value="INOSITOL POLYPHOSPHATE KINASE 1"/>
    <property type="match status" value="1"/>
</dbReference>
<dbReference type="EC" id="2.7.1.158" evidence="2 7"/>
<evidence type="ECO:0000313" key="8">
    <source>
        <dbReference type="EMBL" id="KAG9508835.1"/>
    </source>
</evidence>
<keyword evidence="3 7" id="KW-0808">Transferase</keyword>
<keyword evidence="6 7" id="KW-0067">ATP-binding</keyword>
<evidence type="ECO:0000256" key="1">
    <source>
        <dbReference type="ARBA" id="ARBA00007229"/>
    </source>
</evidence>
<evidence type="ECO:0000256" key="3">
    <source>
        <dbReference type="ARBA" id="ARBA00022679"/>
    </source>
</evidence>